<dbReference type="AlphaFoldDB" id="A0A3M7SUL6"/>
<name>A0A3M7SUL6_BRAPC</name>
<keyword evidence="2" id="KW-1185">Reference proteome</keyword>
<gene>
    <name evidence="1" type="ORF">BpHYR1_005189</name>
</gene>
<dbReference type="Proteomes" id="UP000276133">
    <property type="component" value="Unassembled WGS sequence"/>
</dbReference>
<sequence>MNYFKLQHCMKFFLQITRSSKNTYICILIEINYTERSGRYIGIKNFLSLVSSALTRAVKAALKSPLFSFKILSALGFVISNS</sequence>
<proteinExistence type="predicted"/>
<protein>
    <submittedName>
        <fullName evidence="1">Uncharacterized protein</fullName>
    </submittedName>
</protein>
<reference evidence="1 2" key="1">
    <citation type="journal article" date="2018" name="Sci. Rep.">
        <title>Genomic signatures of local adaptation to the degree of environmental predictability in rotifers.</title>
        <authorList>
            <person name="Franch-Gras L."/>
            <person name="Hahn C."/>
            <person name="Garcia-Roger E.M."/>
            <person name="Carmona M.J."/>
            <person name="Serra M."/>
            <person name="Gomez A."/>
        </authorList>
    </citation>
    <scope>NUCLEOTIDE SEQUENCE [LARGE SCALE GENOMIC DNA]</scope>
    <source>
        <strain evidence="1">HYR1</strain>
    </source>
</reference>
<dbReference type="EMBL" id="REGN01000771">
    <property type="protein sequence ID" value="RNA39278.1"/>
    <property type="molecule type" value="Genomic_DNA"/>
</dbReference>
<organism evidence="1 2">
    <name type="scientific">Brachionus plicatilis</name>
    <name type="common">Marine rotifer</name>
    <name type="synonym">Brachionus muelleri</name>
    <dbReference type="NCBI Taxonomy" id="10195"/>
    <lineage>
        <taxon>Eukaryota</taxon>
        <taxon>Metazoa</taxon>
        <taxon>Spiralia</taxon>
        <taxon>Gnathifera</taxon>
        <taxon>Rotifera</taxon>
        <taxon>Eurotatoria</taxon>
        <taxon>Monogononta</taxon>
        <taxon>Pseudotrocha</taxon>
        <taxon>Ploima</taxon>
        <taxon>Brachionidae</taxon>
        <taxon>Brachionus</taxon>
    </lineage>
</organism>
<comment type="caution">
    <text evidence="1">The sequence shown here is derived from an EMBL/GenBank/DDBJ whole genome shotgun (WGS) entry which is preliminary data.</text>
</comment>
<evidence type="ECO:0000313" key="1">
    <source>
        <dbReference type="EMBL" id="RNA39278.1"/>
    </source>
</evidence>
<accession>A0A3M7SUL6</accession>
<evidence type="ECO:0000313" key="2">
    <source>
        <dbReference type="Proteomes" id="UP000276133"/>
    </source>
</evidence>